<name>A0A9J7AT56_9PROT</name>
<dbReference type="AlphaFoldDB" id="A0A9J7AT56"/>
<proteinExistence type="predicted"/>
<evidence type="ECO:0000313" key="2">
    <source>
        <dbReference type="EMBL" id="UUX50042.1"/>
    </source>
</evidence>
<dbReference type="InterPro" id="IPR003795">
    <property type="entry name" value="DUF192"/>
</dbReference>
<dbReference type="RefSeq" id="WP_257769029.1">
    <property type="nucleotide sequence ID" value="NZ_CP102480.1"/>
</dbReference>
<dbReference type="Gene3D" id="2.60.120.1140">
    <property type="entry name" value="Protein of unknown function DUF192"/>
    <property type="match status" value="1"/>
</dbReference>
<evidence type="ECO:0000313" key="3">
    <source>
        <dbReference type="Proteomes" id="UP001060336"/>
    </source>
</evidence>
<accession>A0A9J7AT56</accession>
<dbReference type="InterPro" id="IPR038695">
    <property type="entry name" value="Saro_0823-like_sf"/>
</dbReference>
<dbReference type="EMBL" id="CP102480">
    <property type="protein sequence ID" value="UUX50042.1"/>
    <property type="molecule type" value="Genomic_DNA"/>
</dbReference>
<organism evidence="2 3">
    <name type="scientific">Nisaea acidiphila</name>
    <dbReference type="NCBI Taxonomy" id="1862145"/>
    <lineage>
        <taxon>Bacteria</taxon>
        <taxon>Pseudomonadati</taxon>
        <taxon>Pseudomonadota</taxon>
        <taxon>Alphaproteobacteria</taxon>
        <taxon>Rhodospirillales</taxon>
        <taxon>Thalassobaculaceae</taxon>
        <taxon>Nisaea</taxon>
    </lineage>
</organism>
<dbReference type="Pfam" id="PF02643">
    <property type="entry name" value="DUF192"/>
    <property type="match status" value="1"/>
</dbReference>
<feature type="chain" id="PRO_5039915465" evidence="1">
    <location>
        <begin position="26"/>
        <end position="156"/>
    </location>
</feature>
<dbReference type="Proteomes" id="UP001060336">
    <property type="component" value="Chromosome"/>
</dbReference>
<feature type="signal peptide" evidence="1">
    <location>
        <begin position="1"/>
        <end position="25"/>
    </location>
</feature>
<gene>
    <name evidence="2" type="ORF">NUH88_21965</name>
</gene>
<reference evidence="2" key="1">
    <citation type="submission" date="2022-08" db="EMBL/GenBank/DDBJ databases">
        <title>Nisaea acidiphila sp. nov., isolated from a marine algal debris and emended description of the genus Nisaea Urios et al. 2008.</title>
        <authorList>
            <person name="Kwon K."/>
        </authorList>
    </citation>
    <scope>NUCLEOTIDE SEQUENCE</scope>
    <source>
        <strain evidence="2">MEBiC11861</strain>
    </source>
</reference>
<protein>
    <submittedName>
        <fullName evidence="2">DUF192 domain-containing protein</fullName>
    </submittedName>
</protein>
<dbReference type="PANTHER" id="PTHR37953:SF1">
    <property type="entry name" value="UPF0127 PROTEIN MJ1496"/>
    <property type="match status" value="1"/>
</dbReference>
<evidence type="ECO:0000256" key="1">
    <source>
        <dbReference type="SAM" id="SignalP"/>
    </source>
</evidence>
<keyword evidence="3" id="KW-1185">Reference proteome</keyword>
<keyword evidence="1" id="KW-0732">Signal</keyword>
<dbReference type="PANTHER" id="PTHR37953">
    <property type="entry name" value="UPF0127 PROTEIN MJ1496"/>
    <property type="match status" value="1"/>
</dbReference>
<dbReference type="KEGG" id="naci:NUH88_21965"/>
<sequence>MERYGWKSLFGVCLALLFVVGTCLAADQGKTSPLVIHSGGNEHVFSVELADTPEARAEGLMYRKQLALDAGMLFIYPSKSRVSMWMKNTYVSLDMLFLDRDGTILHIAERTVPQSTAVISSRFRVKAVLELLAGTASRLGLKAGDRVEHTALAVAK</sequence>